<feature type="region of interest" description="Disordered" evidence="1">
    <location>
        <begin position="67"/>
        <end position="139"/>
    </location>
</feature>
<feature type="compositionally biased region" description="Polar residues" evidence="1">
    <location>
        <begin position="123"/>
        <end position="139"/>
    </location>
</feature>
<gene>
    <name evidence="2" type="ORF">CTOB1V02_LOCUS1963</name>
</gene>
<organism evidence="2">
    <name type="scientific">Cyprideis torosa</name>
    <dbReference type="NCBI Taxonomy" id="163714"/>
    <lineage>
        <taxon>Eukaryota</taxon>
        <taxon>Metazoa</taxon>
        <taxon>Ecdysozoa</taxon>
        <taxon>Arthropoda</taxon>
        <taxon>Crustacea</taxon>
        <taxon>Oligostraca</taxon>
        <taxon>Ostracoda</taxon>
        <taxon>Podocopa</taxon>
        <taxon>Podocopida</taxon>
        <taxon>Cytherocopina</taxon>
        <taxon>Cytheroidea</taxon>
        <taxon>Cytherideidae</taxon>
        <taxon>Cyprideis</taxon>
    </lineage>
</organism>
<evidence type="ECO:0000313" key="2">
    <source>
        <dbReference type="EMBL" id="CAD7223991.1"/>
    </source>
</evidence>
<protein>
    <submittedName>
        <fullName evidence="2">Uncharacterized protein</fullName>
    </submittedName>
</protein>
<dbReference type="OrthoDB" id="20943at2759"/>
<dbReference type="EMBL" id="OB660287">
    <property type="protein sequence ID" value="CAD7223991.1"/>
    <property type="molecule type" value="Genomic_DNA"/>
</dbReference>
<dbReference type="AlphaFoldDB" id="A0A7R8ZH30"/>
<reference evidence="2" key="1">
    <citation type="submission" date="2020-11" db="EMBL/GenBank/DDBJ databases">
        <authorList>
            <person name="Tran Van P."/>
        </authorList>
    </citation>
    <scope>NUCLEOTIDE SEQUENCE</scope>
</reference>
<accession>A0A7R8ZH30</accession>
<evidence type="ECO:0000256" key="1">
    <source>
        <dbReference type="SAM" id="MobiDB-lite"/>
    </source>
</evidence>
<proteinExistence type="predicted"/>
<sequence length="139" mass="14306">MSLNPVATASTSGGAASLTGLAMPQSYAQAALAINPHLLTNLPGGAALAMSLASTGSSTAQPVTAQAVGPQSKRGSFANHAQPTRRERTSAMRSHHAAVHWPFRSHLAPPSTKPRPPYPKTYGTSPDRQPSSLASDVAE</sequence>
<name>A0A7R8ZH30_9CRUS</name>